<dbReference type="InterPro" id="IPR032288">
    <property type="entry name" value="Metallophos_C"/>
</dbReference>
<dbReference type="SUPFAM" id="SSF117074">
    <property type="entry name" value="Hypothetical protein PA1324"/>
    <property type="match status" value="1"/>
</dbReference>
<evidence type="ECO:0000313" key="5">
    <source>
        <dbReference type="Proteomes" id="UP000317369"/>
    </source>
</evidence>
<name>A0A517YVZ1_9BACT</name>
<dbReference type="Proteomes" id="UP000317369">
    <property type="component" value="Chromosome"/>
</dbReference>
<dbReference type="InterPro" id="IPR051918">
    <property type="entry name" value="STPP_CPPED1"/>
</dbReference>
<dbReference type="SUPFAM" id="SSF56300">
    <property type="entry name" value="Metallo-dependent phosphatases"/>
    <property type="match status" value="1"/>
</dbReference>
<reference evidence="4 5" key="1">
    <citation type="submission" date="2019-02" db="EMBL/GenBank/DDBJ databases">
        <title>Deep-cultivation of Planctomycetes and their phenomic and genomic characterization uncovers novel biology.</title>
        <authorList>
            <person name="Wiegand S."/>
            <person name="Jogler M."/>
            <person name="Boedeker C."/>
            <person name="Pinto D."/>
            <person name="Vollmers J."/>
            <person name="Rivas-Marin E."/>
            <person name="Kohn T."/>
            <person name="Peeters S.H."/>
            <person name="Heuer A."/>
            <person name="Rast P."/>
            <person name="Oberbeckmann S."/>
            <person name="Bunk B."/>
            <person name="Jeske O."/>
            <person name="Meyerdierks A."/>
            <person name="Storesund J.E."/>
            <person name="Kallscheuer N."/>
            <person name="Luecker S."/>
            <person name="Lage O.M."/>
            <person name="Pohl T."/>
            <person name="Merkel B.J."/>
            <person name="Hornburger P."/>
            <person name="Mueller R.-W."/>
            <person name="Bruemmer F."/>
            <person name="Labrenz M."/>
            <person name="Spormann A.M."/>
            <person name="Op den Camp H."/>
            <person name="Overmann J."/>
            <person name="Amann R."/>
            <person name="Jetten M.S.M."/>
            <person name="Mascher T."/>
            <person name="Medema M.H."/>
            <person name="Devos D.P."/>
            <person name="Kaster A.-K."/>
            <person name="Ovreas L."/>
            <person name="Rohde M."/>
            <person name="Galperin M.Y."/>
            <person name="Jogler C."/>
        </authorList>
    </citation>
    <scope>NUCLEOTIDE SEQUENCE [LARGE SCALE GENOMIC DNA]</scope>
    <source>
        <strain evidence="4 5">KS4</strain>
    </source>
</reference>
<dbReference type="Pfam" id="PF16370">
    <property type="entry name" value="MetallophosC"/>
    <property type="match status" value="1"/>
</dbReference>
<keyword evidence="1" id="KW-0732">Signal</keyword>
<dbReference type="EMBL" id="CP036425">
    <property type="protein sequence ID" value="QDU34395.1"/>
    <property type="molecule type" value="Genomic_DNA"/>
</dbReference>
<dbReference type="PANTHER" id="PTHR43143:SF6">
    <property type="entry name" value="BLL3016 PROTEIN"/>
    <property type="match status" value="1"/>
</dbReference>
<sequence length="521" mass="58628" precursor="true">MKYTSLLSSFIATTSIATTLTAQSITGIVFEDLNNNRLFDTDEPVIPNVSVSNGIDVVQTNAVGQYTLAITDDTDAIFVIKPSGFMTPVSDKNFPEFYYIHRPEGSPDGLKYDGVAPTGPAPKSLNFPLYKQDEPANYKMLIFGDPQVRDYKRMTYFRHDFIEPLIGTEASFGVALGDLAADALDIYKHYKDSISQLGIPFYSIPGNHDINFNVSSDKHSMETWLAAFGPNYYSFNWGNVHYIVLDDVQYKGIQNKKGYSGHIDQKQREFIKNDLKYVPKDMLIVPLMHIPLVNINKESRLALFDLIKDYPNTFSASAHRHFQRHDFFDSQSGWAEAASPEHHHLVASTSSGTWWGGQYDAYGTPLATQRDGSPNAYNLMTISNNAYKLRTISARRPESEQLSIYLPREIKQADLATAIATINIFGGSTKNITYARVINQSDFTLATPTKTIDPYHLENVQRHKDGHYPKDNSLSLETPSDHFATINLPANLTPGIYTLHVKTTDMFDQTDEAYFLFNVIE</sequence>
<evidence type="ECO:0008006" key="6">
    <source>
        <dbReference type="Google" id="ProtNLM"/>
    </source>
</evidence>
<feature type="chain" id="PRO_5022113890" description="Metallophosphoesterase" evidence="1">
    <location>
        <begin position="18"/>
        <end position="521"/>
    </location>
</feature>
<proteinExistence type="predicted"/>
<dbReference type="Pfam" id="PF16371">
    <property type="entry name" value="MetallophosN"/>
    <property type="match status" value="1"/>
</dbReference>
<dbReference type="KEGG" id="pcor:KS4_24630"/>
<feature type="signal peptide" evidence="1">
    <location>
        <begin position="1"/>
        <end position="17"/>
    </location>
</feature>
<evidence type="ECO:0000256" key="1">
    <source>
        <dbReference type="SAM" id="SignalP"/>
    </source>
</evidence>
<evidence type="ECO:0000259" key="2">
    <source>
        <dbReference type="Pfam" id="PF16370"/>
    </source>
</evidence>
<dbReference type="OrthoDB" id="235808at2"/>
<accession>A0A517YVZ1</accession>
<dbReference type="Gene3D" id="2.60.40.10">
    <property type="entry name" value="Immunoglobulins"/>
    <property type="match status" value="1"/>
</dbReference>
<feature type="domain" description="Calcineurin-like phosphoesterase C-terminal" evidence="2">
    <location>
        <begin position="346"/>
        <end position="510"/>
    </location>
</feature>
<dbReference type="PANTHER" id="PTHR43143">
    <property type="entry name" value="METALLOPHOSPHOESTERASE, CALCINEURIN SUPERFAMILY"/>
    <property type="match status" value="1"/>
</dbReference>
<keyword evidence="5" id="KW-1185">Reference proteome</keyword>
<dbReference type="CDD" id="cd00838">
    <property type="entry name" value="MPP_superfamily"/>
    <property type="match status" value="1"/>
</dbReference>
<dbReference type="AlphaFoldDB" id="A0A517YVZ1"/>
<evidence type="ECO:0000259" key="3">
    <source>
        <dbReference type="Pfam" id="PF16371"/>
    </source>
</evidence>
<organism evidence="4 5">
    <name type="scientific">Poriferisphaera corsica</name>
    <dbReference type="NCBI Taxonomy" id="2528020"/>
    <lineage>
        <taxon>Bacteria</taxon>
        <taxon>Pseudomonadati</taxon>
        <taxon>Planctomycetota</taxon>
        <taxon>Phycisphaerae</taxon>
        <taxon>Phycisphaerales</taxon>
        <taxon>Phycisphaeraceae</taxon>
        <taxon>Poriferisphaera</taxon>
    </lineage>
</organism>
<dbReference type="Gene3D" id="3.60.21.10">
    <property type="match status" value="1"/>
</dbReference>
<feature type="domain" description="Calcineurin-like phosphoesterase N-terminal" evidence="3">
    <location>
        <begin position="46"/>
        <end position="103"/>
    </location>
</feature>
<dbReference type="InterPro" id="IPR032285">
    <property type="entry name" value="Metallophos_N"/>
</dbReference>
<gene>
    <name evidence="4" type="ORF">KS4_24630</name>
</gene>
<protein>
    <recommendedName>
        <fullName evidence="6">Metallophosphoesterase</fullName>
    </recommendedName>
</protein>
<dbReference type="InterPro" id="IPR013783">
    <property type="entry name" value="Ig-like_fold"/>
</dbReference>
<dbReference type="RefSeq" id="WP_145078174.1">
    <property type="nucleotide sequence ID" value="NZ_CP036425.1"/>
</dbReference>
<evidence type="ECO:0000313" key="4">
    <source>
        <dbReference type="EMBL" id="QDU34395.1"/>
    </source>
</evidence>
<dbReference type="InterPro" id="IPR029052">
    <property type="entry name" value="Metallo-depent_PP-like"/>
</dbReference>